<dbReference type="PANTHER" id="PTHR46590:SF1">
    <property type="entry name" value="PHOSPHATIDYLINOSITOL TRANSFER PROTEIN CSR1"/>
    <property type="match status" value="1"/>
</dbReference>
<dbReference type="Gene3D" id="3.40.525.10">
    <property type="entry name" value="CRAL-TRIO lipid binding domain"/>
    <property type="match status" value="1"/>
</dbReference>
<protein>
    <recommendedName>
        <fullName evidence="1">CRAL-TRIO domain-containing protein</fullName>
    </recommendedName>
</protein>
<dbReference type="SMART" id="SM00516">
    <property type="entry name" value="SEC14"/>
    <property type="match status" value="1"/>
</dbReference>
<dbReference type="PANTHER" id="PTHR46590">
    <property type="entry name" value="PHOSPHATIDYLINOSITOL TRANSFER PROTEIN CSR1-RELATED"/>
    <property type="match status" value="1"/>
</dbReference>
<keyword evidence="3" id="KW-1185">Reference proteome</keyword>
<dbReference type="Proteomes" id="UP000327013">
    <property type="component" value="Unassembled WGS sequence"/>
</dbReference>
<dbReference type="EMBL" id="VIBQ01000107">
    <property type="protein sequence ID" value="KAB8801881.1"/>
    <property type="molecule type" value="Genomic_DNA"/>
</dbReference>
<evidence type="ECO:0000259" key="1">
    <source>
        <dbReference type="PROSITE" id="PS50191"/>
    </source>
</evidence>
<feature type="domain" description="CRAL-TRIO" evidence="1">
    <location>
        <begin position="133"/>
        <end position="297"/>
    </location>
</feature>
<reference evidence="2 3" key="1">
    <citation type="submission" date="2019-06" db="EMBL/GenBank/DDBJ databases">
        <title>A chromosomal-level reference genome of Carpinus fangiana (Coryloideae, Betulaceae).</title>
        <authorList>
            <person name="Yang X."/>
            <person name="Wang Z."/>
            <person name="Zhang L."/>
            <person name="Hao G."/>
            <person name="Liu J."/>
            <person name="Yang Y."/>
        </authorList>
    </citation>
    <scope>NUCLEOTIDE SEQUENCE [LARGE SCALE GENOMIC DNA]</scope>
    <source>
        <strain evidence="2">Cfa_2016G</strain>
        <tissue evidence="2">Leaf</tissue>
    </source>
</reference>
<dbReference type="InterPro" id="IPR036273">
    <property type="entry name" value="CRAL/TRIO_N_dom_sf"/>
</dbReference>
<name>A0A5N6L4S6_9ROSI</name>
<dbReference type="OrthoDB" id="1434354at2759"/>
<dbReference type="Pfam" id="PF03765">
    <property type="entry name" value="CRAL_TRIO_N"/>
    <property type="match status" value="1"/>
</dbReference>
<dbReference type="AlphaFoldDB" id="A0A5N6L4S6"/>
<dbReference type="SUPFAM" id="SSF52087">
    <property type="entry name" value="CRAL/TRIO domain"/>
    <property type="match status" value="1"/>
</dbReference>
<dbReference type="InterPro" id="IPR036865">
    <property type="entry name" value="CRAL-TRIO_dom_sf"/>
</dbReference>
<accession>A0A5N6L4S6</accession>
<gene>
    <name evidence="2" type="ORF">FH972_026703</name>
</gene>
<proteinExistence type="predicted"/>
<dbReference type="InterPro" id="IPR001251">
    <property type="entry name" value="CRAL-TRIO_dom"/>
</dbReference>
<comment type="caution">
    <text evidence="2">The sequence shown here is derived from an EMBL/GenBank/DDBJ whole genome shotgun (WGS) entry which is preliminary data.</text>
</comment>
<evidence type="ECO:0000313" key="2">
    <source>
        <dbReference type="EMBL" id="KAB8801881.1"/>
    </source>
</evidence>
<dbReference type="CDD" id="cd00170">
    <property type="entry name" value="SEC14"/>
    <property type="match status" value="1"/>
</dbReference>
<dbReference type="SMART" id="SM01100">
    <property type="entry name" value="CRAL_TRIO_N"/>
    <property type="match status" value="1"/>
</dbReference>
<evidence type="ECO:0000313" key="3">
    <source>
        <dbReference type="Proteomes" id="UP000327013"/>
    </source>
</evidence>
<dbReference type="SUPFAM" id="SSF46938">
    <property type="entry name" value="CRAL/TRIO N-terminal domain"/>
    <property type="match status" value="1"/>
</dbReference>
<organism evidence="2 3">
    <name type="scientific">Carpinus fangiana</name>
    <dbReference type="NCBI Taxonomy" id="176857"/>
    <lineage>
        <taxon>Eukaryota</taxon>
        <taxon>Viridiplantae</taxon>
        <taxon>Streptophyta</taxon>
        <taxon>Embryophyta</taxon>
        <taxon>Tracheophyta</taxon>
        <taxon>Spermatophyta</taxon>
        <taxon>Magnoliopsida</taxon>
        <taxon>eudicotyledons</taxon>
        <taxon>Gunneridae</taxon>
        <taxon>Pentapetalae</taxon>
        <taxon>rosids</taxon>
        <taxon>fabids</taxon>
        <taxon>Fagales</taxon>
        <taxon>Betulaceae</taxon>
        <taxon>Carpinus</taxon>
    </lineage>
</organism>
<dbReference type="Pfam" id="PF00650">
    <property type="entry name" value="CRAL_TRIO"/>
    <property type="match status" value="1"/>
</dbReference>
<dbReference type="PROSITE" id="PS50191">
    <property type="entry name" value="CRAL_TRIO"/>
    <property type="match status" value="1"/>
</dbReference>
<sequence length="403" mass="46411">MSSVAKCARDTIVHDLTPKQEALLRDFWLRLDATTLPDHENHLDQPLPKHLRKKLEEWSPQIVRKSLWTMAKHDDPDTLIVRFLRADHWNVGKALNTMLETVFWRLDTGLEDSIIGKGDSGFMQLTKNDDANSKKLGRELMHQLHSGKSFSHGTDDEGRPLIYIRPRYHNASEQSREALEKFMIYQSETYRMLLRSPHTNVTVIFDLTGFSPVHNMDWNALKIMASGMASRYPDSIGQLYVFRPPWIAASIWRVVKGWLPAEVASKVRFVGSPEELSKFLPLKHVLKDIGGEEDWSFEYEGPSEAELVGDIDDVERDRLLAHRDELVAQYENLTHEWADQEGETAHETFQKRSSLASLLRDNYWKLDPYVRARSVYDRMGVIGDDGSYNPLASADEVFEDCLE</sequence>
<dbReference type="InterPro" id="IPR011074">
    <property type="entry name" value="CRAL/TRIO_N_dom"/>
</dbReference>
<dbReference type="InterPro" id="IPR052432">
    <property type="entry name" value="PITP/CRAL-TRIO"/>
</dbReference>